<dbReference type="CDD" id="cd21809">
    <property type="entry name" value="ABC-2_lan_permease-like"/>
    <property type="match status" value="1"/>
</dbReference>
<evidence type="ECO:0000313" key="3">
    <source>
        <dbReference type="Proteomes" id="UP001240171"/>
    </source>
</evidence>
<keyword evidence="3" id="KW-1185">Reference proteome</keyword>
<feature type="transmembrane region" description="Helical" evidence="1">
    <location>
        <begin position="218"/>
        <end position="237"/>
    </location>
</feature>
<evidence type="ECO:0000256" key="1">
    <source>
        <dbReference type="SAM" id="Phobius"/>
    </source>
</evidence>
<proteinExistence type="predicted"/>
<dbReference type="Proteomes" id="UP001240171">
    <property type="component" value="Unassembled WGS sequence"/>
</dbReference>
<gene>
    <name evidence="2" type="ORF">Q5741_10010</name>
</gene>
<keyword evidence="1" id="KW-1133">Transmembrane helix</keyword>
<comment type="caution">
    <text evidence="2">The sequence shown here is derived from an EMBL/GenBank/DDBJ whole genome shotgun (WGS) entry which is preliminary data.</text>
</comment>
<sequence length="242" mass="26487">MISTYFRLLSTERLKLMRSPVWLLLLISPAIALLLGVTQGGGAGWPELLLMMVYGHALLFLPIMTGVLGAFVCRFEHAGGGWKQLLVLPVSRTGLYIAKFTVIMLMLAILQLLFLGAVLAAGWFLKLSGPLPWFIMAKSLMLGWIACMPLAALQLLVSFLWSSFAAPLALNIALTIPNMLIINSQHIGPLYPWAQPLLLMIPSGGEQFGAFQVPLPTIFTVVICSLALCMGAGWFTFNRKEI</sequence>
<dbReference type="EMBL" id="JAUQTB010000004">
    <property type="protein sequence ID" value="MDO7906757.1"/>
    <property type="molecule type" value="Genomic_DNA"/>
</dbReference>
<dbReference type="Pfam" id="PF12730">
    <property type="entry name" value="ABC2_membrane_4"/>
    <property type="match status" value="1"/>
</dbReference>
<keyword evidence="1" id="KW-0472">Membrane</keyword>
<protein>
    <submittedName>
        <fullName evidence="2">ABC transporter permease</fullName>
    </submittedName>
</protein>
<reference evidence="2 3" key="1">
    <citation type="submission" date="2023-07" db="EMBL/GenBank/DDBJ databases">
        <title>Paenibacillus sp. JX-17 nov. isolated from soil.</title>
        <authorList>
            <person name="Wan Y."/>
            <person name="Liu B."/>
        </authorList>
    </citation>
    <scope>NUCLEOTIDE SEQUENCE [LARGE SCALE GENOMIC DNA]</scope>
    <source>
        <strain evidence="2 3">JX-17</strain>
    </source>
</reference>
<dbReference type="PANTHER" id="PTHR37305">
    <property type="entry name" value="INTEGRAL MEMBRANE PROTEIN-RELATED"/>
    <property type="match status" value="1"/>
</dbReference>
<feature type="transmembrane region" description="Helical" evidence="1">
    <location>
        <begin position="131"/>
        <end position="152"/>
    </location>
</feature>
<dbReference type="PANTHER" id="PTHR37305:SF1">
    <property type="entry name" value="MEMBRANE PROTEIN"/>
    <property type="match status" value="1"/>
</dbReference>
<organism evidence="2 3">
    <name type="scientific">Paenibacillus lacisoli</name>
    <dbReference type="NCBI Taxonomy" id="3064525"/>
    <lineage>
        <taxon>Bacteria</taxon>
        <taxon>Bacillati</taxon>
        <taxon>Bacillota</taxon>
        <taxon>Bacilli</taxon>
        <taxon>Bacillales</taxon>
        <taxon>Paenibacillaceae</taxon>
        <taxon>Paenibacillus</taxon>
    </lineage>
</organism>
<evidence type="ECO:0000313" key="2">
    <source>
        <dbReference type="EMBL" id="MDO7906757.1"/>
    </source>
</evidence>
<dbReference type="RefSeq" id="WP_305023955.1">
    <property type="nucleotide sequence ID" value="NZ_JAUQTB010000004.1"/>
</dbReference>
<name>A0ABT9CBZ2_9BACL</name>
<feature type="transmembrane region" description="Helical" evidence="1">
    <location>
        <begin position="21"/>
        <end position="41"/>
    </location>
</feature>
<accession>A0ABT9CBZ2</accession>
<feature type="transmembrane region" description="Helical" evidence="1">
    <location>
        <begin position="53"/>
        <end position="75"/>
    </location>
</feature>
<feature type="transmembrane region" description="Helical" evidence="1">
    <location>
        <begin position="96"/>
        <end position="125"/>
    </location>
</feature>
<keyword evidence="1" id="KW-0812">Transmembrane</keyword>
<feature type="transmembrane region" description="Helical" evidence="1">
    <location>
        <begin position="159"/>
        <end position="182"/>
    </location>
</feature>